<evidence type="ECO:0000313" key="2">
    <source>
        <dbReference type="Proteomes" id="UP000253090"/>
    </source>
</evidence>
<evidence type="ECO:0008006" key="3">
    <source>
        <dbReference type="Google" id="ProtNLM"/>
    </source>
</evidence>
<evidence type="ECO:0000313" key="1">
    <source>
        <dbReference type="EMBL" id="RCX20478.1"/>
    </source>
</evidence>
<accession>A0A369BIR9</accession>
<dbReference type="PANTHER" id="PTHR37812:SF1">
    <property type="entry name" value="MU-LIKE PROPHAGE FLUMU PROTEIN C"/>
    <property type="match status" value="1"/>
</dbReference>
<dbReference type="InterPro" id="IPR009057">
    <property type="entry name" value="Homeodomain-like_sf"/>
</dbReference>
<dbReference type="PANTHER" id="PTHR37812">
    <property type="entry name" value="MU-LIKE PROPHAGE FLUMU PROTEIN C"/>
    <property type="match status" value="1"/>
</dbReference>
<dbReference type="SUPFAM" id="SSF46689">
    <property type="entry name" value="Homeodomain-like"/>
    <property type="match status" value="1"/>
</dbReference>
<dbReference type="InterPro" id="IPR049739">
    <property type="entry name" value="YraL-like"/>
</dbReference>
<comment type="caution">
    <text evidence="1">The sequence shown here is derived from an EMBL/GenBank/DDBJ whole genome shotgun (WGS) entry which is preliminary data.</text>
</comment>
<protein>
    <recommendedName>
        <fullName evidence="3">Mor transcription activator family protein</fullName>
    </recommendedName>
</protein>
<sequence>MKYIKAEVILPEDLLRELQKYVQGATLYIPKCEGVRKKWGENSGSRDFLSRRNQEIRNKFREGHSIDFLAESFCLSYDSIKRIVYSKK</sequence>
<organism evidence="1 2">
    <name type="scientific">Fontibacillus phaseoli</name>
    <dbReference type="NCBI Taxonomy" id="1416533"/>
    <lineage>
        <taxon>Bacteria</taxon>
        <taxon>Bacillati</taxon>
        <taxon>Bacillota</taxon>
        <taxon>Bacilli</taxon>
        <taxon>Bacillales</taxon>
        <taxon>Paenibacillaceae</taxon>
        <taxon>Fontibacillus</taxon>
    </lineage>
</organism>
<dbReference type="Proteomes" id="UP000253090">
    <property type="component" value="Unassembled WGS sequence"/>
</dbReference>
<keyword evidence="2" id="KW-1185">Reference proteome</keyword>
<reference evidence="1 2" key="1">
    <citation type="submission" date="2018-07" db="EMBL/GenBank/DDBJ databases">
        <title>Genomic Encyclopedia of Type Strains, Phase III (KMG-III): the genomes of soil and plant-associated and newly described type strains.</title>
        <authorList>
            <person name="Whitman W."/>
        </authorList>
    </citation>
    <scope>NUCLEOTIDE SEQUENCE [LARGE SCALE GENOMIC DNA]</scope>
    <source>
        <strain evidence="1 2">CECT 8333</strain>
    </source>
</reference>
<dbReference type="OrthoDB" id="9800398at2"/>
<dbReference type="NCBIfam" id="NF040785">
    <property type="entry name" value="CD3324_fam"/>
    <property type="match status" value="1"/>
</dbReference>
<dbReference type="InterPro" id="IPR052411">
    <property type="entry name" value="c-mor_Regulatory_Protein"/>
</dbReference>
<dbReference type="AlphaFoldDB" id="A0A369BIR9"/>
<dbReference type="EMBL" id="QPJW01000003">
    <property type="protein sequence ID" value="RCX20478.1"/>
    <property type="molecule type" value="Genomic_DNA"/>
</dbReference>
<gene>
    <name evidence="1" type="ORF">DFP94_103209</name>
</gene>
<name>A0A369BIR9_9BACL</name>
<proteinExistence type="predicted"/>
<dbReference type="RefSeq" id="WP_114496553.1">
    <property type="nucleotide sequence ID" value="NZ_QPJW01000003.1"/>
</dbReference>